<keyword evidence="2 4" id="KW-0548">Nucleotidyltransferase</keyword>
<dbReference type="PANTHER" id="PTHR42866">
    <property type="entry name" value="3-DEOXY-MANNO-OCTULOSONATE CYTIDYLYLTRANSFERASE"/>
    <property type="match status" value="1"/>
</dbReference>
<proteinExistence type="predicted"/>
<dbReference type="SUPFAM" id="SSF53448">
    <property type="entry name" value="Nucleotide-diphospho-sugar transferases"/>
    <property type="match status" value="1"/>
</dbReference>
<evidence type="ECO:0000313" key="4">
    <source>
        <dbReference type="EMBL" id="NML92287.1"/>
    </source>
</evidence>
<dbReference type="NCBIfam" id="NF003952">
    <property type="entry name" value="PRK05450.1-5"/>
    <property type="match status" value="1"/>
</dbReference>
<dbReference type="NCBIfam" id="NF003950">
    <property type="entry name" value="PRK05450.1-3"/>
    <property type="match status" value="1"/>
</dbReference>
<dbReference type="GO" id="GO:0005829">
    <property type="term" value="C:cytosol"/>
    <property type="evidence" value="ECO:0007669"/>
    <property type="project" value="TreeGrafter"/>
</dbReference>
<dbReference type="InterPro" id="IPR004528">
    <property type="entry name" value="KdsB"/>
</dbReference>
<gene>
    <name evidence="4" type="ORF">HHL27_01195</name>
</gene>
<keyword evidence="3" id="KW-0448">Lipopolysaccharide biosynthesis</keyword>
<evidence type="ECO:0000256" key="3">
    <source>
        <dbReference type="ARBA" id="ARBA00022985"/>
    </source>
</evidence>
<accession>A0A7Y0G949</accession>
<dbReference type="Pfam" id="PF02348">
    <property type="entry name" value="CTP_transf_3"/>
    <property type="match status" value="1"/>
</dbReference>
<reference evidence="4 5" key="1">
    <citation type="submission" date="2020-04" db="EMBL/GenBank/DDBJ databases">
        <title>Novosphingobium sp. TW-4 isolated from soil.</title>
        <authorList>
            <person name="Dahal R.H."/>
            <person name="Chaudhary D.K."/>
        </authorList>
    </citation>
    <scope>NUCLEOTIDE SEQUENCE [LARGE SCALE GENOMIC DNA]</scope>
    <source>
        <strain evidence="4 5">TW-4</strain>
    </source>
</reference>
<dbReference type="CDD" id="cd02517">
    <property type="entry name" value="CMP-KDO-Synthetase"/>
    <property type="match status" value="1"/>
</dbReference>
<comment type="caution">
    <text evidence="4">The sequence shown here is derived from an EMBL/GenBank/DDBJ whole genome shotgun (WGS) entry which is preliminary data.</text>
</comment>
<sequence>MPLPSFAIIIPARYASSRYPGKPLVALRGANGEAKTLIRRSWECATAVEGCTGVWVATDDDRIADEVRSFGGNVVMTDLGCANGTERCADAIARLGDVAEVIVNLQGDAPLSPAHIVRDMVATLAADPALTMVTPAVRCSRTTYAHLAADAAEGRVGGTTVVSTRNNRALYFSKRLIPYLPVAAAEEEFPPISLHLGLYAYRPQALRDYKAASASALEQLEGLEQLRFLDLGLAVGLVHLDPLTWDAIELNNPSDVPSIERILAERGMD</sequence>
<dbReference type="AlphaFoldDB" id="A0A7Y0G949"/>
<dbReference type="InterPro" id="IPR003329">
    <property type="entry name" value="Cytidylyl_trans"/>
</dbReference>
<name>A0A7Y0G949_9SPHN</name>
<keyword evidence="5" id="KW-1185">Reference proteome</keyword>
<evidence type="ECO:0000256" key="2">
    <source>
        <dbReference type="ARBA" id="ARBA00022695"/>
    </source>
</evidence>
<dbReference type="RefSeq" id="WP_169491550.1">
    <property type="nucleotide sequence ID" value="NZ_JABBGM010000001.1"/>
</dbReference>
<dbReference type="Gene3D" id="3.90.550.10">
    <property type="entry name" value="Spore Coat Polysaccharide Biosynthesis Protein SpsA, Chain A"/>
    <property type="match status" value="1"/>
</dbReference>
<keyword evidence="1 4" id="KW-0808">Transferase</keyword>
<dbReference type="InterPro" id="IPR029044">
    <property type="entry name" value="Nucleotide-diphossugar_trans"/>
</dbReference>
<organism evidence="4 5">
    <name type="scientific">Novosphingobium olei</name>
    <dbReference type="NCBI Taxonomy" id="2728851"/>
    <lineage>
        <taxon>Bacteria</taxon>
        <taxon>Pseudomonadati</taxon>
        <taxon>Pseudomonadota</taxon>
        <taxon>Alphaproteobacteria</taxon>
        <taxon>Sphingomonadales</taxon>
        <taxon>Sphingomonadaceae</taxon>
        <taxon>Novosphingobium</taxon>
    </lineage>
</organism>
<evidence type="ECO:0000313" key="5">
    <source>
        <dbReference type="Proteomes" id="UP000583556"/>
    </source>
</evidence>
<dbReference type="PANTHER" id="PTHR42866:SF2">
    <property type="entry name" value="3-DEOXY-MANNO-OCTULOSONATE CYTIDYLYLTRANSFERASE, MITOCHONDRIAL"/>
    <property type="match status" value="1"/>
</dbReference>
<evidence type="ECO:0000256" key="1">
    <source>
        <dbReference type="ARBA" id="ARBA00022679"/>
    </source>
</evidence>
<protein>
    <submittedName>
        <fullName evidence="4">3-deoxy-manno-octulosonate cytidylyltransferase</fullName>
    </submittedName>
</protein>
<dbReference type="EMBL" id="JABBGM010000001">
    <property type="protein sequence ID" value="NML92287.1"/>
    <property type="molecule type" value="Genomic_DNA"/>
</dbReference>
<dbReference type="Proteomes" id="UP000583556">
    <property type="component" value="Unassembled WGS sequence"/>
</dbReference>
<dbReference type="GO" id="GO:0008690">
    <property type="term" value="F:3-deoxy-manno-octulosonate cytidylyltransferase activity"/>
    <property type="evidence" value="ECO:0007669"/>
    <property type="project" value="InterPro"/>
</dbReference>
<dbReference type="GO" id="GO:0009103">
    <property type="term" value="P:lipopolysaccharide biosynthetic process"/>
    <property type="evidence" value="ECO:0007669"/>
    <property type="project" value="UniProtKB-KW"/>
</dbReference>